<dbReference type="GO" id="GO:0005524">
    <property type="term" value="F:ATP binding"/>
    <property type="evidence" value="ECO:0007669"/>
    <property type="project" value="InterPro"/>
</dbReference>
<proteinExistence type="inferred from homology"/>
<dbReference type="InterPro" id="IPR000713">
    <property type="entry name" value="Mur_ligase_N"/>
</dbReference>
<dbReference type="Pfam" id="PF01225">
    <property type="entry name" value="Mur_ligase"/>
    <property type="match status" value="1"/>
</dbReference>
<dbReference type="GO" id="GO:0005737">
    <property type="term" value="C:cytoplasm"/>
    <property type="evidence" value="ECO:0007669"/>
    <property type="project" value="InterPro"/>
</dbReference>
<evidence type="ECO:0000256" key="1">
    <source>
        <dbReference type="ARBA" id="ARBA00005898"/>
    </source>
</evidence>
<dbReference type="Gene3D" id="3.40.1190.10">
    <property type="entry name" value="Mur-like, catalytic domain"/>
    <property type="match status" value="1"/>
</dbReference>
<dbReference type="InterPro" id="IPR004101">
    <property type="entry name" value="Mur_ligase_C"/>
</dbReference>
<dbReference type="SUPFAM" id="SSF53244">
    <property type="entry name" value="MurD-like peptide ligases, peptide-binding domain"/>
    <property type="match status" value="1"/>
</dbReference>
<dbReference type="NCBIfam" id="NF001124">
    <property type="entry name" value="PRK00139.1-2"/>
    <property type="match status" value="1"/>
</dbReference>
<dbReference type="GO" id="GO:0008360">
    <property type="term" value="P:regulation of cell shape"/>
    <property type="evidence" value="ECO:0007669"/>
    <property type="project" value="InterPro"/>
</dbReference>
<evidence type="ECO:0000259" key="2">
    <source>
        <dbReference type="Pfam" id="PF01225"/>
    </source>
</evidence>
<dbReference type="GO" id="GO:0008765">
    <property type="term" value="F:UDP-N-acetylmuramoylalanyl-D-glutamate-2,6-diaminopimelate ligase activity"/>
    <property type="evidence" value="ECO:0007669"/>
    <property type="project" value="UniProtKB-EC"/>
</dbReference>
<dbReference type="EC" id="6.3.2.13" evidence="5"/>
<gene>
    <name evidence="5" type="ORF">MNBD_ALPHA11-1966</name>
</gene>
<feature type="domain" description="Mur ligase C-terminal" evidence="3">
    <location>
        <begin position="336"/>
        <end position="459"/>
    </location>
</feature>
<dbReference type="SUPFAM" id="SSF63418">
    <property type="entry name" value="MurE/MurF N-terminal domain"/>
    <property type="match status" value="1"/>
</dbReference>
<feature type="domain" description="Mur ligase central" evidence="4">
    <location>
        <begin position="106"/>
        <end position="308"/>
    </location>
</feature>
<dbReference type="InterPro" id="IPR035911">
    <property type="entry name" value="MurE/MurF_N"/>
</dbReference>
<organism evidence="5">
    <name type="scientific">hydrothermal vent metagenome</name>
    <dbReference type="NCBI Taxonomy" id="652676"/>
    <lineage>
        <taxon>unclassified sequences</taxon>
        <taxon>metagenomes</taxon>
        <taxon>ecological metagenomes</taxon>
    </lineage>
</organism>
<dbReference type="InterPro" id="IPR005761">
    <property type="entry name" value="UDP-N-AcMur-Glu-dNH2Pim_ligase"/>
</dbReference>
<dbReference type="PANTHER" id="PTHR23135">
    <property type="entry name" value="MUR LIGASE FAMILY MEMBER"/>
    <property type="match status" value="1"/>
</dbReference>
<dbReference type="Pfam" id="PF08245">
    <property type="entry name" value="Mur_ligase_M"/>
    <property type="match status" value="1"/>
</dbReference>
<dbReference type="Gene3D" id="3.90.190.20">
    <property type="entry name" value="Mur ligase, C-terminal domain"/>
    <property type="match status" value="1"/>
</dbReference>
<comment type="similarity">
    <text evidence="1">Belongs to the MurCDEF family. MurE subfamily.</text>
</comment>
<dbReference type="PANTHER" id="PTHR23135:SF4">
    <property type="entry name" value="UDP-N-ACETYLMURAMOYL-L-ALANYL-D-GLUTAMATE--2,6-DIAMINOPIMELATE LIGASE MURE HOMOLOG, CHLOROPLASTIC"/>
    <property type="match status" value="1"/>
</dbReference>
<dbReference type="EMBL" id="UOEQ01000576">
    <property type="protein sequence ID" value="VAW25042.1"/>
    <property type="molecule type" value="Genomic_DNA"/>
</dbReference>
<dbReference type="Pfam" id="PF02875">
    <property type="entry name" value="Mur_ligase_C"/>
    <property type="match status" value="1"/>
</dbReference>
<protein>
    <submittedName>
        <fullName evidence="5">UDP-N-acetylmuramoylalanyl-D-glutamate--2,6-diaminopimelate ligase</fullName>
        <ecNumber evidence="5">6.3.2.13</ecNumber>
    </submittedName>
</protein>
<dbReference type="NCBIfam" id="TIGR01085">
    <property type="entry name" value="murE"/>
    <property type="match status" value="1"/>
</dbReference>
<feature type="domain" description="Mur ligase N-terminal catalytic" evidence="2">
    <location>
        <begin position="23"/>
        <end position="82"/>
    </location>
</feature>
<evidence type="ECO:0000259" key="3">
    <source>
        <dbReference type="Pfam" id="PF02875"/>
    </source>
</evidence>
<sequence>MSHLLTELLAGALEDENIENIRVTGINSDSRAIAFGEAFFALPGSNVHGDVYSAKAVERGARVIVCDREPTTDLGVSTIIVENVRAAYAKAAMRASGPQPKTMMGITGTNGKTSVAAFVLQIWEAIGIKGATIGTLGTQSGEKIVAGSLTTPDPLTLHKQLAQFKSDGIEHVIMEASSHGLDQSRLDGIEFDVVGFTNLSRDHLDYHEDMDGYRDAKLRLFKELMKEGGAAVVNGDDPEHMPFLFGAMERGATPLSVGREGAYIEISDIVRNGWGQRITGKLVGEPLDFLLPLAGEFQALNAVVAAAMVVAGDIDAGGADKEMVIAALEKLEGARGRLEKVATHKGAAIFVDYAHTPDALKTALGALRPYATSSLKVVIGAGGDRDQGKRAQMGEIAAEIADQVIVTDDNPRTEDAAAIRAQVMEGAKGATEIGDRSEAIKTAIEGLGKGDVLLIAGKGHEDYQIIGTTKHPFSDHEQVVNALRTK</sequence>
<dbReference type="NCBIfam" id="NF001126">
    <property type="entry name" value="PRK00139.1-4"/>
    <property type="match status" value="1"/>
</dbReference>
<dbReference type="SUPFAM" id="SSF53623">
    <property type="entry name" value="MurD-like peptide ligases, catalytic domain"/>
    <property type="match status" value="1"/>
</dbReference>
<accession>A0A3B0UEM7</accession>
<reference evidence="5" key="1">
    <citation type="submission" date="2018-06" db="EMBL/GenBank/DDBJ databases">
        <authorList>
            <person name="Zhirakovskaya E."/>
        </authorList>
    </citation>
    <scope>NUCLEOTIDE SEQUENCE</scope>
</reference>
<evidence type="ECO:0000259" key="4">
    <source>
        <dbReference type="Pfam" id="PF08245"/>
    </source>
</evidence>
<keyword evidence="5" id="KW-0436">Ligase</keyword>
<dbReference type="InterPro" id="IPR036565">
    <property type="entry name" value="Mur-like_cat_sf"/>
</dbReference>
<dbReference type="AlphaFoldDB" id="A0A3B0UEM7"/>
<name>A0A3B0UEM7_9ZZZZ</name>
<evidence type="ECO:0000313" key="5">
    <source>
        <dbReference type="EMBL" id="VAW25042.1"/>
    </source>
</evidence>
<dbReference type="HAMAP" id="MF_00208">
    <property type="entry name" value="MurE"/>
    <property type="match status" value="1"/>
</dbReference>
<dbReference type="Gene3D" id="3.40.1390.10">
    <property type="entry name" value="MurE/MurF, N-terminal domain"/>
    <property type="match status" value="1"/>
</dbReference>
<dbReference type="GO" id="GO:0051301">
    <property type="term" value="P:cell division"/>
    <property type="evidence" value="ECO:0007669"/>
    <property type="project" value="InterPro"/>
</dbReference>
<dbReference type="InterPro" id="IPR013221">
    <property type="entry name" value="Mur_ligase_cen"/>
</dbReference>
<dbReference type="InterPro" id="IPR036615">
    <property type="entry name" value="Mur_ligase_C_dom_sf"/>
</dbReference>